<dbReference type="PANTHER" id="PTHR24251">
    <property type="entry name" value="OVOCHYMASE-RELATED"/>
    <property type="match status" value="1"/>
</dbReference>
<name>A0A2B4RL88_STYPI</name>
<keyword evidence="5" id="KW-0812">Transmembrane</keyword>
<evidence type="ECO:0000313" key="8">
    <source>
        <dbReference type="Proteomes" id="UP000225706"/>
    </source>
</evidence>
<dbReference type="OrthoDB" id="5962556at2759"/>
<evidence type="ECO:0000256" key="5">
    <source>
        <dbReference type="SAM" id="Phobius"/>
    </source>
</evidence>
<feature type="compositionally biased region" description="Basic and acidic residues" evidence="4">
    <location>
        <begin position="520"/>
        <end position="538"/>
    </location>
</feature>
<dbReference type="InterPro" id="IPR000859">
    <property type="entry name" value="CUB_dom"/>
</dbReference>
<evidence type="ECO:0000256" key="1">
    <source>
        <dbReference type="ARBA" id="ARBA00022737"/>
    </source>
</evidence>
<protein>
    <submittedName>
        <fullName evidence="7">Tolloid-like protein 2</fullName>
    </submittedName>
</protein>
<evidence type="ECO:0000313" key="7">
    <source>
        <dbReference type="EMBL" id="PFX17573.1"/>
    </source>
</evidence>
<evidence type="ECO:0000256" key="2">
    <source>
        <dbReference type="ARBA" id="ARBA00023157"/>
    </source>
</evidence>
<feature type="region of interest" description="Disordered" evidence="4">
    <location>
        <begin position="491"/>
        <end position="547"/>
    </location>
</feature>
<dbReference type="EMBL" id="LSMT01000464">
    <property type="protein sequence ID" value="PFX17573.1"/>
    <property type="molecule type" value="Genomic_DNA"/>
</dbReference>
<keyword evidence="5" id="KW-1133">Transmembrane helix</keyword>
<dbReference type="Gene3D" id="2.60.120.290">
    <property type="entry name" value="Spermadhesin, CUB domain"/>
    <property type="match status" value="1"/>
</dbReference>
<dbReference type="Proteomes" id="UP000225706">
    <property type="component" value="Unassembled WGS sequence"/>
</dbReference>
<comment type="caution">
    <text evidence="3">Lacks conserved residue(s) required for the propagation of feature annotation.</text>
</comment>
<feature type="region of interest" description="Disordered" evidence="4">
    <location>
        <begin position="116"/>
        <end position="135"/>
    </location>
</feature>
<evidence type="ECO:0000259" key="6">
    <source>
        <dbReference type="PROSITE" id="PS01180"/>
    </source>
</evidence>
<keyword evidence="8" id="KW-1185">Reference proteome</keyword>
<keyword evidence="2" id="KW-1015">Disulfide bond</keyword>
<dbReference type="InterPro" id="IPR035914">
    <property type="entry name" value="Sperma_CUB_dom_sf"/>
</dbReference>
<comment type="caution">
    <text evidence="7">The sequence shown here is derived from an EMBL/GenBank/DDBJ whole genome shotgun (WGS) entry which is preliminary data.</text>
</comment>
<dbReference type="AlphaFoldDB" id="A0A2B4RL88"/>
<dbReference type="SMART" id="SM00042">
    <property type="entry name" value="CUB"/>
    <property type="match status" value="1"/>
</dbReference>
<accession>A0A2B4RL88</accession>
<gene>
    <name evidence="7" type="primary">tll2</name>
    <name evidence="7" type="ORF">AWC38_SpisGene18096</name>
</gene>
<organism evidence="7 8">
    <name type="scientific">Stylophora pistillata</name>
    <name type="common">Smooth cauliflower coral</name>
    <dbReference type="NCBI Taxonomy" id="50429"/>
    <lineage>
        <taxon>Eukaryota</taxon>
        <taxon>Metazoa</taxon>
        <taxon>Cnidaria</taxon>
        <taxon>Anthozoa</taxon>
        <taxon>Hexacorallia</taxon>
        <taxon>Scleractinia</taxon>
        <taxon>Astrocoeniina</taxon>
        <taxon>Pocilloporidae</taxon>
        <taxon>Stylophora</taxon>
    </lineage>
</organism>
<keyword evidence="1" id="KW-0677">Repeat</keyword>
<dbReference type="SUPFAM" id="SSF49854">
    <property type="entry name" value="Spermadhesin, CUB domain"/>
    <property type="match status" value="1"/>
</dbReference>
<evidence type="ECO:0000256" key="4">
    <source>
        <dbReference type="SAM" id="MobiDB-lite"/>
    </source>
</evidence>
<dbReference type="CDD" id="cd00041">
    <property type="entry name" value="CUB"/>
    <property type="match status" value="1"/>
</dbReference>
<evidence type="ECO:0000256" key="3">
    <source>
        <dbReference type="PROSITE-ProRule" id="PRU00059"/>
    </source>
</evidence>
<keyword evidence="5" id="KW-0472">Membrane</keyword>
<dbReference type="Pfam" id="PF00431">
    <property type="entry name" value="CUB"/>
    <property type="match status" value="1"/>
</dbReference>
<dbReference type="PROSITE" id="PS01180">
    <property type="entry name" value="CUB"/>
    <property type="match status" value="1"/>
</dbReference>
<reference evidence="8" key="1">
    <citation type="journal article" date="2017" name="bioRxiv">
        <title>Comparative analysis of the genomes of Stylophora pistillata and Acropora digitifera provides evidence for extensive differences between species of corals.</title>
        <authorList>
            <person name="Voolstra C.R."/>
            <person name="Li Y."/>
            <person name="Liew Y.J."/>
            <person name="Baumgarten S."/>
            <person name="Zoccola D."/>
            <person name="Flot J.-F."/>
            <person name="Tambutte S."/>
            <person name="Allemand D."/>
            <person name="Aranda M."/>
        </authorList>
    </citation>
    <scope>NUCLEOTIDE SEQUENCE [LARGE SCALE GENOMIC DNA]</scope>
</reference>
<feature type="domain" description="CUB" evidence="6">
    <location>
        <begin position="314"/>
        <end position="427"/>
    </location>
</feature>
<feature type="transmembrane region" description="Helical" evidence="5">
    <location>
        <begin position="438"/>
        <end position="458"/>
    </location>
</feature>
<sequence>MTSRDVLATNDRFSKWKLSLDYSRHLCIKTRPSALLGNTSFKPFDDAGQAKCFGKTHYGSFDDGKKSKTRSMRPGNDNSDLNQTQARKANQRFQRKLGKESMRRAHDFSLNLRAHTDRKPCSMPSDGGGEDGSGEDVYRADEDDARSFCDSVSSIACSSMMDEDKPEKWIKDVPWSVDKLTKFNAIENWLKNNIEERALSTCRQTIPLWLRYVDDTFTAVRQDEIDAFHNHLNEQNTDIQFTREVEENGKLPFLDCLDKYAKCLIHAQEDDIKLVKDNDREGFKLDQSLMNFVYSVICFAVVFTWHFTDSRDGCGKDYHANARYGNVFSPHWPLPYPRYVDCVWHVTTRKDYHIKLLFFDFDVRSTNACSEADFVEVRPARRLVTKSKQCGKKEPFALTIEGDSVFIQFKSNMVAGNRGFMAGFVTYSAETAGFQPQLLIMLAIIFSTLFIFAGKTLVKKMLAKRRLKRKGDLVQSSRRYRIRTFTPTSLDQSVEESTTKADFSGLMGSSARNPPMKNVTFERAETESEPSSKKRNNNEDLEQETVC</sequence>
<feature type="region of interest" description="Disordered" evidence="4">
    <location>
        <begin position="63"/>
        <end position="100"/>
    </location>
</feature>
<dbReference type="PANTHER" id="PTHR24251:SF40">
    <property type="entry name" value="CUB DOMAIN-CONTAINING PROTEIN"/>
    <property type="match status" value="1"/>
</dbReference>
<proteinExistence type="predicted"/>
<feature type="compositionally biased region" description="Polar residues" evidence="4">
    <location>
        <begin position="76"/>
        <end position="88"/>
    </location>
</feature>